<dbReference type="InterPro" id="IPR032675">
    <property type="entry name" value="LRR_dom_sf"/>
</dbReference>
<organism evidence="3 4">
    <name type="scientific">Anopheles epiroticus</name>
    <dbReference type="NCBI Taxonomy" id="199890"/>
    <lineage>
        <taxon>Eukaryota</taxon>
        <taxon>Metazoa</taxon>
        <taxon>Ecdysozoa</taxon>
        <taxon>Arthropoda</taxon>
        <taxon>Hexapoda</taxon>
        <taxon>Insecta</taxon>
        <taxon>Pterygota</taxon>
        <taxon>Neoptera</taxon>
        <taxon>Endopterygota</taxon>
        <taxon>Diptera</taxon>
        <taxon>Nematocera</taxon>
        <taxon>Culicoidea</taxon>
        <taxon>Culicidae</taxon>
        <taxon>Anophelinae</taxon>
        <taxon>Anopheles</taxon>
    </lineage>
</organism>
<reference evidence="3" key="2">
    <citation type="submission" date="2020-05" db="UniProtKB">
        <authorList>
            <consortium name="EnsemblMetazoa"/>
        </authorList>
    </citation>
    <scope>IDENTIFICATION</scope>
    <source>
        <strain evidence="3">Epiroticus2</strain>
    </source>
</reference>
<dbReference type="STRING" id="199890.A0A182P0G5"/>
<keyword evidence="4" id="KW-1185">Reference proteome</keyword>
<dbReference type="Gene3D" id="3.80.10.10">
    <property type="entry name" value="Ribonuclease Inhibitor"/>
    <property type="match status" value="8"/>
</dbReference>
<reference evidence="4" key="1">
    <citation type="submission" date="2013-03" db="EMBL/GenBank/DDBJ databases">
        <title>The Genome Sequence of Anopheles epiroticus epiroticus2.</title>
        <authorList>
            <consortium name="The Broad Institute Genomics Platform"/>
            <person name="Neafsey D.E."/>
            <person name="Howell P."/>
            <person name="Walker B."/>
            <person name="Young S.K."/>
            <person name="Zeng Q."/>
            <person name="Gargeya S."/>
            <person name="Fitzgerald M."/>
            <person name="Haas B."/>
            <person name="Abouelleil A."/>
            <person name="Allen A.W."/>
            <person name="Alvarado L."/>
            <person name="Arachchi H.M."/>
            <person name="Berlin A.M."/>
            <person name="Chapman S.B."/>
            <person name="Gainer-Dewar J."/>
            <person name="Goldberg J."/>
            <person name="Griggs A."/>
            <person name="Gujja S."/>
            <person name="Hansen M."/>
            <person name="Howarth C."/>
            <person name="Imamovic A."/>
            <person name="Ireland A."/>
            <person name="Larimer J."/>
            <person name="McCowan C."/>
            <person name="Murphy C."/>
            <person name="Pearson M."/>
            <person name="Poon T.W."/>
            <person name="Priest M."/>
            <person name="Roberts A."/>
            <person name="Saif S."/>
            <person name="Shea T."/>
            <person name="Sisk P."/>
            <person name="Sykes S."/>
            <person name="Wortman J."/>
            <person name="Nusbaum C."/>
            <person name="Birren B."/>
        </authorList>
    </citation>
    <scope>NUCLEOTIDE SEQUENCE [LARGE SCALE GENOMIC DNA]</scope>
    <source>
        <strain evidence="4">Epiroticus2</strain>
    </source>
</reference>
<dbReference type="PROSITE" id="PS51450">
    <property type="entry name" value="LRR"/>
    <property type="match status" value="1"/>
</dbReference>
<dbReference type="SUPFAM" id="SSF52058">
    <property type="entry name" value="L domain-like"/>
    <property type="match status" value="4"/>
</dbReference>
<dbReference type="Pfam" id="PF13855">
    <property type="entry name" value="LRR_8"/>
    <property type="match status" value="3"/>
</dbReference>
<evidence type="ECO:0000256" key="1">
    <source>
        <dbReference type="ARBA" id="ARBA00022614"/>
    </source>
</evidence>
<dbReference type="PANTHER" id="PTHR45712:SF22">
    <property type="entry name" value="INSULIN-LIKE GROWTH FACTOR-BINDING PROTEIN COMPLEX ACID LABILE SUBUNIT"/>
    <property type="match status" value="1"/>
</dbReference>
<keyword evidence="1" id="KW-0433">Leucine-rich repeat</keyword>
<protein>
    <submittedName>
        <fullName evidence="3">Uncharacterized protein</fullName>
    </submittedName>
</protein>
<dbReference type="InterPro" id="IPR003591">
    <property type="entry name" value="Leu-rich_rpt_typical-subtyp"/>
</dbReference>
<evidence type="ECO:0000256" key="2">
    <source>
        <dbReference type="ARBA" id="ARBA00022737"/>
    </source>
</evidence>
<dbReference type="SMART" id="SM00365">
    <property type="entry name" value="LRR_SD22"/>
    <property type="match status" value="8"/>
</dbReference>
<dbReference type="InterPro" id="IPR050333">
    <property type="entry name" value="SLRP"/>
</dbReference>
<evidence type="ECO:0000313" key="3">
    <source>
        <dbReference type="EnsemblMetazoa" id="AEPI000397-PA"/>
    </source>
</evidence>
<keyword evidence="2" id="KW-0677">Repeat</keyword>
<dbReference type="PANTHER" id="PTHR45712">
    <property type="entry name" value="AGAP008170-PA"/>
    <property type="match status" value="1"/>
</dbReference>
<name>A0A182P0G5_9DIPT</name>
<sequence>MENKTTLDAALYDLQMNVSLAVTAFQFICFDGNRQECSLNNLSPNNEGTFVLQHIPHDTHILTFAQLQTTTIDHVLLGAMPPFVTSVLVSDSYCVTNLVVPANTTFTTLRIVQTNLRNVWIQKNSNLPQLIIERAQLQHIPAFLVMLRSLVYVKISFTPLNHLDVQLFCNFAQLQIVDLRDNRIESVAGSEHIECSSPLVELLHRNNRLSQINPTVFAPFRNLILIDLSYNIIESIKGRFINTEIEQLIMKNNLLTQIDLCEWNTMPNMSYLYLEKNKLTSVPKCLDTLPNLYSISLEHNLLSNVTLDVFTPLKSLQYLRLSWNPIMSLTLCEASFPPSLMDIDVRFSNLEHLNVSQELLQKGTFVFNHVPNTTKSIVFKNLINLPIVARSLFANIPPSTKTIKLSESSEVKTIVVPNVTSIQELTIAEPTVSRILFQPNGTLSRLIITASSLTTVPPTLHNLVNLSFLKLSQSPLEHISLDRFCNFSKLDDLNLRNNLIATLSFRSSAPTQCCPSLVKLTIGSNKLKSINMTLFASMRALAILDLEYNAIETVVGRFTNPSIKTVVLSNNNLLSINLCDWNTMPLIVSFSFVGNSLLRIPRCLGRMPRVKFINFNHNKLTRISLEPFAMLNELRSLFFSSNAIREVVPTKDGGVPVSLQEIYLNHSLTFDHSIINHIPAMTETLKISDSRPLLHFFLPRQCTIHRLIIAKTNLNWIHFQTNDAVSMVTIVSSNLQMVPPSLRNLQNVRHIKLQKSYIRYLNLDLLQWLSKLDTLDLMYNKIHTIACTLKWLEQRSLLALNLRSNQLKMLNLEILPVIGLFEHVDLSHNKIELLVGRFSSDYLASLMVTHNRLKAVDFCQWEPIPSLERLSFEANELSTIPNCMHHLSNLTYISFAKNKLSQVNMDDFGAMENLTTLDFSANRISLITFREESYPVQLSTLVLRDNKPDCRFSPDKTFCPVDVEFKSKAPFQNNWTRQNSTFHRQLVICYNQSMIHPLFFLWLLSLSSWAVGFKWQCDESHAKMCTISYLGKVKTDLTMLKNITKGAKTVRFARLTMLTLDQATIKLVSAKLKNLEIIDSNPLQTLIVPTYLAITDLFIQKTQLSWIHFQPNDAIVMVSIMFSKLQQIPPSMKYLKNLQYIALQHSHIQHLSLDLLKWCSLLDTVDLMFNNIHTITSTLQSGHQRRLKALVLHHNQLTVINLEVLTPIGWFTYIDLSFNKIELLVGRFTGDHVTSVSFAYNRLKTVDFCQWERVSNLALLSFLSNELSRVPNCMNHLSNLESLSFASNKLTSVSMDAFADMDNLTKLYLSNNTIREITFHEDRHPKRLKQLDISHNKIKCDQSASDKPFCSLDIDFQPSSKQSAWGRNKSDFKRQLIITV</sequence>
<accession>A0A182P0G5</accession>
<dbReference type="EnsemblMetazoa" id="AEPI000397-RA">
    <property type="protein sequence ID" value="AEPI000397-PA"/>
    <property type="gene ID" value="AEPI000397"/>
</dbReference>
<dbReference type="Pfam" id="PF13306">
    <property type="entry name" value="LRR_5"/>
    <property type="match status" value="1"/>
</dbReference>
<proteinExistence type="predicted"/>
<dbReference type="VEuPathDB" id="VectorBase:AEPI000397"/>
<evidence type="ECO:0000313" key="4">
    <source>
        <dbReference type="Proteomes" id="UP000075885"/>
    </source>
</evidence>
<dbReference type="Proteomes" id="UP000075885">
    <property type="component" value="Unassembled WGS sequence"/>
</dbReference>
<dbReference type="SMART" id="SM00369">
    <property type="entry name" value="LRR_TYP"/>
    <property type="match status" value="17"/>
</dbReference>
<dbReference type="InterPro" id="IPR001611">
    <property type="entry name" value="Leu-rich_rpt"/>
</dbReference>
<dbReference type="GO" id="GO:0005615">
    <property type="term" value="C:extracellular space"/>
    <property type="evidence" value="ECO:0007669"/>
    <property type="project" value="TreeGrafter"/>
</dbReference>
<dbReference type="InterPro" id="IPR026906">
    <property type="entry name" value="LRR_5"/>
</dbReference>